<dbReference type="AlphaFoldDB" id="A0A370FZQ6"/>
<evidence type="ECO:0000256" key="1">
    <source>
        <dbReference type="ARBA" id="ARBA00038283"/>
    </source>
</evidence>
<organism evidence="3 4">
    <name type="scientific">Aquicella lusitana</name>
    <dbReference type="NCBI Taxonomy" id="254246"/>
    <lineage>
        <taxon>Bacteria</taxon>
        <taxon>Pseudomonadati</taxon>
        <taxon>Pseudomonadota</taxon>
        <taxon>Gammaproteobacteria</taxon>
        <taxon>Legionellales</taxon>
        <taxon>Coxiellaceae</taxon>
        <taxon>Aquicella</taxon>
    </lineage>
</organism>
<protein>
    <submittedName>
        <fullName evidence="3">Replication initiator protein</fullName>
    </submittedName>
</protein>
<dbReference type="Pfam" id="PF01051">
    <property type="entry name" value="Rep3_N"/>
    <property type="match status" value="1"/>
</dbReference>
<comment type="similarity">
    <text evidence="1">Belongs to the initiator RepB protein family.</text>
</comment>
<dbReference type="InterPro" id="IPR000525">
    <property type="entry name" value="Initiator_Rep_WH1"/>
</dbReference>
<proteinExistence type="inferred from homology"/>
<keyword evidence="4" id="KW-1185">Reference proteome</keyword>
<dbReference type="GO" id="GO:0006270">
    <property type="term" value="P:DNA replication initiation"/>
    <property type="evidence" value="ECO:0007669"/>
    <property type="project" value="InterPro"/>
</dbReference>
<feature type="domain" description="Initiator Rep protein WH1" evidence="2">
    <location>
        <begin position="18"/>
        <end position="162"/>
    </location>
</feature>
<dbReference type="OrthoDB" id="9122127at2"/>
<evidence type="ECO:0000313" key="3">
    <source>
        <dbReference type="EMBL" id="RDI36955.1"/>
    </source>
</evidence>
<gene>
    <name evidence="3" type="ORF">C8D86_1458</name>
</gene>
<dbReference type="Gene3D" id="1.10.10.10">
    <property type="entry name" value="Winged helix-like DNA-binding domain superfamily/Winged helix DNA-binding domain"/>
    <property type="match status" value="1"/>
</dbReference>
<sequence>MERKTQAITLQPEKGLELKKHVAVIHSSNKLTLLQRKIANALLFNAYKELQEKDEHTIHIAKLCEIIGYDSNDHKTIKKSLINLISTVLEWNLIDGERLDSEGVWNASSIIAGASIDGAICTYSYSSQMRRLLYRPNIYGRLDMMVQAKFQSTYGLALYENCNRFQDIGQTPWFTLAKFRKLMGVEEGKYKIFRDFKTRVLDKAVEEVNKYSTLNISPQMRKQNRQVVSIQFLIKKPKLSVISISNEPTQNNIAEILKEKFGLSARQITQVLTDHAELYIKEKIDLVISSPSFKNGKVKNLANYLLSALRDDYQTSKTSAVSVVPTVNDINSDNRSSVELQTKFGRFQESELFKLFVGLSERKKNSLLNKFEKFLVGVYEQVYAREGFKNVLIQEQLCHFLKKINHELVDKLPSYEEWLKNYR</sequence>
<reference evidence="3 4" key="1">
    <citation type="submission" date="2018-07" db="EMBL/GenBank/DDBJ databases">
        <title>Genomic Encyclopedia of Type Strains, Phase IV (KMG-IV): sequencing the most valuable type-strain genomes for metagenomic binning, comparative biology and taxonomic classification.</title>
        <authorList>
            <person name="Goeker M."/>
        </authorList>
    </citation>
    <scope>NUCLEOTIDE SEQUENCE [LARGE SCALE GENOMIC DNA]</scope>
    <source>
        <strain evidence="3 4">DSM 16500</strain>
    </source>
</reference>
<accession>A0A370FZQ6</accession>
<dbReference type="EMBL" id="QQAX01000045">
    <property type="protein sequence ID" value="RDI36955.1"/>
    <property type="molecule type" value="Genomic_DNA"/>
</dbReference>
<comment type="caution">
    <text evidence="3">The sequence shown here is derived from an EMBL/GenBank/DDBJ whole genome shotgun (WGS) entry which is preliminary data.</text>
</comment>
<dbReference type="InterPro" id="IPR036390">
    <property type="entry name" value="WH_DNA-bd_sf"/>
</dbReference>
<evidence type="ECO:0000313" key="4">
    <source>
        <dbReference type="Proteomes" id="UP000254720"/>
    </source>
</evidence>
<dbReference type="RefSeq" id="WP_114835492.1">
    <property type="nucleotide sequence ID" value="NZ_LR699117.1"/>
</dbReference>
<dbReference type="InterPro" id="IPR036388">
    <property type="entry name" value="WH-like_DNA-bd_sf"/>
</dbReference>
<evidence type="ECO:0000259" key="2">
    <source>
        <dbReference type="Pfam" id="PF01051"/>
    </source>
</evidence>
<dbReference type="Proteomes" id="UP000254720">
    <property type="component" value="Unassembled WGS sequence"/>
</dbReference>
<dbReference type="Pfam" id="PF21205">
    <property type="entry name" value="Rep3_C"/>
    <property type="match status" value="1"/>
</dbReference>
<dbReference type="SUPFAM" id="SSF46785">
    <property type="entry name" value="Winged helix' DNA-binding domain"/>
    <property type="match status" value="1"/>
</dbReference>
<name>A0A370FZQ6_9COXI</name>
<dbReference type="GO" id="GO:0003887">
    <property type="term" value="F:DNA-directed DNA polymerase activity"/>
    <property type="evidence" value="ECO:0007669"/>
    <property type="project" value="InterPro"/>
</dbReference>